<reference evidence="2 3" key="1">
    <citation type="submission" date="2020-08" db="EMBL/GenBank/DDBJ databases">
        <title>Genomic Encyclopedia of Type Strains, Phase IV (KMG-IV): sequencing the most valuable type-strain genomes for metagenomic binning, comparative biology and taxonomic classification.</title>
        <authorList>
            <person name="Goeker M."/>
        </authorList>
    </citation>
    <scope>NUCLEOTIDE SEQUENCE [LARGE SCALE GENOMIC DNA]</scope>
    <source>
        <strain evidence="2 3">DSM 23240</strain>
    </source>
</reference>
<dbReference type="AlphaFoldDB" id="A0A840RRN3"/>
<sequence length="55" mass="5661">MYKLSFHQYEESTLKPRTGFESAKKGGDEAAGTALASGMGHAGELTAGVICGIGE</sequence>
<proteinExistence type="predicted"/>
<dbReference type="EMBL" id="JACHHQ010000003">
    <property type="protein sequence ID" value="MBB5199648.1"/>
    <property type="molecule type" value="Genomic_DNA"/>
</dbReference>
<name>A0A840RRN3_9BURK</name>
<evidence type="ECO:0000313" key="3">
    <source>
        <dbReference type="Proteomes" id="UP000571084"/>
    </source>
</evidence>
<feature type="region of interest" description="Disordered" evidence="1">
    <location>
        <begin position="15"/>
        <end position="34"/>
    </location>
</feature>
<comment type="caution">
    <text evidence="2">The sequence shown here is derived from an EMBL/GenBank/DDBJ whole genome shotgun (WGS) entry which is preliminary data.</text>
</comment>
<accession>A0A840RRN3</accession>
<dbReference type="Proteomes" id="UP000571084">
    <property type="component" value="Unassembled WGS sequence"/>
</dbReference>
<evidence type="ECO:0000313" key="2">
    <source>
        <dbReference type="EMBL" id="MBB5199648.1"/>
    </source>
</evidence>
<gene>
    <name evidence="2" type="ORF">HNR39_001480</name>
</gene>
<organism evidence="2 3">
    <name type="scientific">Glaciimonas immobilis</name>
    <dbReference type="NCBI Taxonomy" id="728004"/>
    <lineage>
        <taxon>Bacteria</taxon>
        <taxon>Pseudomonadati</taxon>
        <taxon>Pseudomonadota</taxon>
        <taxon>Betaproteobacteria</taxon>
        <taxon>Burkholderiales</taxon>
        <taxon>Oxalobacteraceae</taxon>
        <taxon>Glaciimonas</taxon>
    </lineage>
</organism>
<protein>
    <submittedName>
        <fullName evidence="2">Uncharacterized protein</fullName>
    </submittedName>
</protein>
<evidence type="ECO:0000256" key="1">
    <source>
        <dbReference type="SAM" id="MobiDB-lite"/>
    </source>
</evidence>
<keyword evidence="3" id="KW-1185">Reference proteome</keyword>